<organism evidence="1 2">
    <name type="scientific">Methanothrix thermoacetophila (strain DSM 6194 / JCM 14653 / NBRC 101360 / PT)</name>
    <name type="common">Methanosaeta thermophila</name>
    <dbReference type="NCBI Taxonomy" id="349307"/>
    <lineage>
        <taxon>Archaea</taxon>
        <taxon>Methanobacteriati</taxon>
        <taxon>Methanobacteriota</taxon>
        <taxon>Stenosarchaea group</taxon>
        <taxon>Methanomicrobia</taxon>
        <taxon>Methanotrichales</taxon>
        <taxon>Methanotrichaceae</taxon>
        <taxon>Methanothrix</taxon>
    </lineage>
</organism>
<dbReference type="RefSeq" id="WP_011696009.1">
    <property type="nucleotide sequence ID" value="NC_008553.1"/>
</dbReference>
<gene>
    <name evidence="1" type="ordered locus">Mthe_0824</name>
</gene>
<reference evidence="1 2" key="1">
    <citation type="submission" date="2006-10" db="EMBL/GenBank/DDBJ databases">
        <title>Complete sequence of Methanosaeta thermophila PT.</title>
        <authorList>
            <consortium name="US DOE Joint Genome Institute"/>
            <person name="Copeland A."/>
            <person name="Lucas S."/>
            <person name="Lapidus A."/>
            <person name="Barry K."/>
            <person name="Detter J.C."/>
            <person name="Glavina del Rio T."/>
            <person name="Hammon N."/>
            <person name="Israni S."/>
            <person name="Pitluck S."/>
            <person name="Chain P."/>
            <person name="Malfatti S."/>
            <person name="Shin M."/>
            <person name="Vergez L."/>
            <person name="Schmutz J."/>
            <person name="Larimer F."/>
            <person name="Land M."/>
            <person name="Hauser L."/>
            <person name="Kyrpides N."/>
            <person name="Kim E."/>
            <person name="Smith K.S."/>
            <person name="Ingram-Smith C."/>
            <person name="Richardson P."/>
        </authorList>
    </citation>
    <scope>NUCLEOTIDE SEQUENCE [LARGE SCALE GENOMIC DNA]</scope>
    <source>
        <strain evidence="2">DSM 6194 / JCM 14653 / NBRC 101360 / PT</strain>
    </source>
</reference>
<dbReference type="KEGG" id="mtp:Mthe_0824"/>
<dbReference type="GeneID" id="4462967"/>
<proteinExistence type="predicted"/>
<dbReference type="EMBL" id="CP000477">
    <property type="protein sequence ID" value="ABK14613.1"/>
    <property type="molecule type" value="Genomic_DNA"/>
</dbReference>
<dbReference type="HOGENOM" id="CLU_1700287_0_0_2"/>
<dbReference type="STRING" id="349307.Mthe_0824"/>
<dbReference type="Proteomes" id="UP000000674">
    <property type="component" value="Chromosome"/>
</dbReference>
<keyword evidence="2" id="KW-1185">Reference proteome</keyword>
<sequence>MILFRDPDLVLDDTKVSPVSREQNRVGICTACDGDLLSLGYYKHAGRWMVAARCLGCSRALLMVYGEDWSWIEDQPLVVDEAEGHAPAKASLRVSEVPRERLEVVFTPAEIRDMIAFQEGRPYVRQNLYRARAKLDRFERLFGVRIDL</sequence>
<evidence type="ECO:0000313" key="2">
    <source>
        <dbReference type="Proteomes" id="UP000000674"/>
    </source>
</evidence>
<protein>
    <submittedName>
        <fullName evidence="1">Uncharacterized protein</fullName>
    </submittedName>
</protein>
<dbReference type="AlphaFoldDB" id="A0B7D9"/>
<evidence type="ECO:0000313" key="1">
    <source>
        <dbReference type="EMBL" id="ABK14613.1"/>
    </source>
</evidence>
<accession>A0B7D9</accession>
<name>A0B7D9_METTP</name>